<organism evidence="1 2">
    <name type="scientific">Puccinia striiformis f. sp. tritici</name>
    <dbReference type="NCBI Taxonomy" id="168172"/>
    <lineage>
        <taxon>Eukaryota</taxon>
        <taxon>Fungi</taxon>
        <taxon>Dikarya</taxon>
        <taxon>Basidiomycota</taxon>
        <taxon>Pucciniomycotina</taxon>
        <taxon>Pucciniomycetes</taxon>
        <taxon>Pucciniales</taxon>
        <taxon>Pucciniaceae</taxon>
        <taxon>Puccinia</taxon>
    </lineage>
</organism>
<reference evidence="2" key="2">
    <citation type="journal article" date="2018" name="Mol. Plant Microbe Interact.">
        <title>Genome sequence resources for the wheat stripe rust pathogen (Puccinia striiformis f. sp. tritici) and the barley stripe rust pathogen (Puccinia striiformis f. sp. hordei).</title>
        <authorList>
            <person name="Xia C."/>
            <person name="Wang M."/>
            <person name="Yin C."/>
            <person name="Cornejo O.E."/>
            <person name="Hulbert S.H."/>
            <person name="Chen X."/>
        </authorList>
    </citation>
    <scope>NUCLEOTIDE SEQUENCE [LARGE SCALE GENOMIC DNA]</scope>
    <source>
        <strain evidence="2">93-210</strain>
    </source>
</reference>
<proteinExistence type="predicted"/>
<accession>A0ACC0ECA3</accession>
<dbReference type="EMBL" id="CM045872">
    <property type="protein sequence ID" value="KAI7949934.1"/>
    <property type="molecule type" value="Genomic_DNA"/>
</dbReference>
<comment type="caution">
    <text evidence="1">The sequence shown here is derived from an EMBL/GenBank/DDBJ whole genome shotgun (WGS) entry which is preliminary data.</text>
</comment>
<sequence>FNDSSTMPLCKQCKVFSNGPVLFDTCRTCVAAFLATPLPPNTNPTGASSTHSAHPSNLAAPYEQVQSRKIPATTNTRNCPQPVDAPSQKRCDTSPGKVGTSKSLNQLWEMGGPIAFKPANHQTSTSGQEEDWITGNRLSFSTTPRPPNFASSSINFQLSNGIHETTFFINRVKKDQIIGQGSMRTAYAAEVKTLMADRIEWINNWGAKVCIGDTHPSIHQHATDALMYDGFAHLLGQFKHTIERCSNLDVSLKKKASMIETDLPDHKALSSTLQLVRYAVVANGRITSPPSTSLLAGPYVKYSSNFNFAVTQNQPGMDGQLFQIMNALTHWSYNQFKGKLLVSDLQGVGPILTDPQIIDMDPNSRSDGNTGQLGIQQFIEEHATRLAKLSSWEKQSTEMGQAWGPCSDCRISQPYFAILI</sequence>
<feature type="non-terminal residue" evidence="1">
    <location>
        <position position="1"/>
    </location>
</feature>
<evidence type="ECO:0000313" key="2">
    <source>
        <dbReference type="Proteomes" id="UP001060170"/>
    </source>
</evidence>
<name>A0ACC0ECA3_9BASI</name>
<evidence type="ECO:0000313" key="1">
    <source>
        <dbReference type="EMBL" id="KAI7949934.1"/>
    </source>
</evidence>
<reference evidence="1 2" key="3">
    <citation type="journal article" date="2022" name="Microbiol. Spectr.">
        <title>Folding features and dynamics of 3D genome architecture in plant fungal pathogens.</title>
        <authorList>
            <person name="Xia C."/>
        </authorList>
    </citation>
    <scope>NUCLEOTIDE SEQUENCE [LARGE SCALE GENOMIC DNA]</scope>
    <source>
        <strain evidence="1 2">93-210</strain>
    </source>
</reference>
<gene>
    <name evidence="1" type="ORF">MJO28_008755</name>
</gene>
<dbReference type="Proteomes" id="UP001060170">
    <property type="component" value="Chromosome 8"/>
</dbReference>
<reference evidence="2" key="1">
    <citation type="journal article" date="2018" name="BMC Genomics">
        <title>Genomic insights into host adaptation between the wheat stripe rust pathogen (Puccinia striiformis f. sp. tritici) and the barley stripe rust pathogen (Puccinia striiformis f. sp. hordei).</title>
        <authorList>
            <person name="Xia C."/>
            <person name="Wang M."/>
            <person name="Yin C."/>
            <person name="Cornejo O.E."/>
            <person name="Hulbert S.H."/>
            <person name="Chen X."/>
        </authorList>
    </citation>
    <scope>NUCLEOTIDE SEQUENCE [LARGE SCALE GENOMIC DNA]</scope>
    <source>
        <strain evidence="2">93-210</strain>
    </source>
</reference>
<keyword evidence="2" id="KW-1185">Reference proteome</keyword>
<protein>
    <submittedName>
        <fullName evidence="1">Uncharacterized protein</fullName>
    </submittedName>
</protein>